<proteinExistence type="predicted"/>
<keyword evidence="3" id="KW-1185">Reference proteome</keyword>
<keyword evidence="1" id="KW-1133">Transmembrane helix</keyword>
<keyword evidence="1" id="KW-0812">Transmembrane</keyword>
<comment type="caution">
    <text evidence="2">The sequence shown here is derived from an EMBL/GenBank/DDBJ whole genome shotgun (WGS) entry which is preliminary data.</text>
</comment>
<organism evidence="2 3">
    <name type="scientific">Novipirellula artificiosorum</name>
    <dbReference type="NCBI Taxonomy" id="2528016"/>
    <lineage>
        <taxon>Bacteria</taxon>
        <taxon>Pseudomonadati</taxon>
        <taxon>Planctomycetota</taxon>
        <taxon>Planctomycetia</taxon>
        <taxon>Pirellulales</taxon>
        <taxon>Pirellulaceae</taxon>
        <taxon>Novipirellula</taxon>
    </lineage>
</organism>
<evidence type="ECO:0000256" key="1">
    <source>
        <dbReference type="SAM" id="Phobius"/>
    </source>
</evidence>
<dbReference type="EMBL" id="SJPV01000005">
    <property type="protein sequence ID" value="TWU37298.1"/>
    <property type="molecule type" value="Genomic_DNA"/>
</dbReference>
<reference evidence="2 3" key="1">
    <citation type="submission" date="2019-02" db="EMBL/GenBank/DDBJ databases">
        <title>Deep-cultivation of Planctomycetes and their phenomic and genomic characterization uncovers novel biology.</title>
        <authorList>
            <person name="Wiegand S."/>
            <person name="Jogler M."/>
            <person name="Boedeker C."/>
            <person name="Pinto D."/>
            <person name="Vollmers J."/>
            <person name="Rivas-Marin E."/>
            <person name="Kohn T."/>
            <person name="Peeters S.H."/>
            <person name="Heuer A."/>
            <person name="Rast P."/>
            <person name="Oberbeckmann S."/>
            <person name="Bunk B."/>
            <person name="Jeske O."/>
            <person name="Meyerdierks A."/>
            <person name="Storesund J.E."/>
            <person name="Kallscheuer N."/>
            <person name="Luecker S."/>
            <person name="Lage O.M."/>
            <person name="Pohl T."/>
            <person name="Merkel B.J."/>
            <person name="Hornburger P."/>
            <person name="Mueller R.-W."/>
            <person name="Bruemmer F."/>
            <person name="Labrenz M."/>
            <person name="Spormann A.M."/>
            <person name="Op Den Camp H."/>
            <person name="Overmann J."/>
            <person name="Amann R."/>
            <person name="Jetten M.S.M."/>
            <person name="Mascher T."/>
            <person name="Medema M.H."/>
            <person name="Devos D.P."/>
            <person name="Kaster A.-K."/>
            <person name="Ovreas L."/>
            <person name="Rohde M."/>
            <person name="Galperin M.Y."/>
            <person name="Jogler C."/>
        </authorList>
    </citation>
    <scope>NUCLEOTIDE SEQUENCE [LARGE SCALE GENOMIC DNA]</scope>
    <source>
        <strain evidence="2 3">Poly41</strain>
    </source>
</reference>
<feature type="transmembrane region" description="Helical" evidence="1">
    <location>
        <begin position="449"/>
        <end position="469"/>
    </location>
</feature>
<feature type="transmembrane region" description="Helical" evidence="1">
    <location>
        <begin position="100"/>
        <end position="122"/>
    </location>
</feature>
<dbReference type="RefSeq" id="WP_146527641.1">
    <property type="nucleotide sequence ID" value="NZ_SJPV01000005.1"/>
</dbReference>
<keyword evidence="1" id="KW-0472">Membrane</keyword>
<feature type="transmembrane region" description="Helical" evidence="1">
    <location>
        <begin position="282"/>
        <end position="300"/>
    </location>
</feature>
<feature type="transmembrane region" description="Helical" evidence="1">
    <location>
        <begin position="142"/>
        <end position="163"/>
    </location>
</feature>
<evidence type="ECO:0000313" key="2">
    <source>
        <dbReference type="EMBL" id="TWU37298.1"/>
    </source>
</evidence>
<feature type="transmembrane region" description="Helical" evidence="1">
    <location>
        <begin position="481"/>
        <end position="502"/>
    </location>
</feature>
<feature type="transmembrane region" description="Helical" evidence="1">
    <location>
        <begin position="320"/>
        <end position="339"/>
    </location>
</feature>
<feature type="transmembrane region" description="Helical" evidence="1">
    <location>
        <begin position="395"/>
        <end position="416"/>
    </location>
</feature>
<dbReference type="AlphaFoldDB" id="A0A5C6DKK4"/>
<feature type="transmembrane region" description="Helical" evidence="1">
    <location>
        <begin position="423"/>
        <end position="443"/>
    </location>
</feature>
<evidence type="ECO:0000313" key="3">
    <source>
        <dbReference type="Proteomes" id="UP000319143"/>
    </source>
</evidence>
<feature type="transmembrane region" description="Helical" evidence="1">
    <location>
        <begin position="170"/>
        <end position="198"/>
    </location>
</feature>
<feature type="transmembrane region" description="Helical" evidence="1">
    <location>
        <begin position="210"/>
        <end position="231"/>
    </location>
</feature>
<dbReference type="Pfam" id="PF12730">
    <property type="entry name" value="ABC2_membrane_4"/>
    <property type="match status" value="1"/>
</dbReference>
<sequence length="802" mass="89847">MKPTATMTRLIWKDAITIRPLMIAVVAGMLAFNLPAIAFNYVNWPGRWQVDLFMGLWILMPNLFAIGAPAMLVGTEEDSGTLNWLRTLPIAWQRVLRSKWIVGLLGLLLCWLFSSVVFSVILAWGTFESSAGFDEIGTLPGILFQLFFSVLLLLCGFVTAYFVRSPVAALLLMVPLIVALSFAATITGSILVNAIRYYELDVHWFNGIKLWSLIGVGIGYLAVVWVVGRWLGKRRMVGAERTFSLRLSNDFVRPYQPPRGLPGAESKPSRTKALLWQQWRQMAPVAIPLFSIALVSLLLFKLVPTRIHGTQGWLSGMAEFAPLFLSLAVIWLGGATFYGDAVRRRCAYFADRGISPTAVWWTRLAVPALFCLVVGGLMLIPSSSAAQQSDRSNDFQGSLLFAAALAGIFVVSQFASQITHRPVLGFLVAPVAVVLYYMFVAMTAVVYDLYAGAMALALPVLLFATWRMTPRWLEGRFGTGFYARAFGYAALALVLPWTLILASRVITTPAFDGEWRTAMFHKSEARLSVVEQNLEEHPPMEIDSQAYDYGLGQYPFTDLTDIKKRLEQELADEEGIGRHVSFPQLEFVARNLVDLQQNEGLSREESDDVQRMAMKTLAKWARASRELVLRYSVSSAVVSQIAEPAERLLVEQFHDGLGTPEQLGEIVAMIPDAELRKKSRELKLIQEWQAYQVAPWYRDPSGYQKSFLGQPVGVGVAWLPLERRRSDRFLDQAVKVTLDGLKNGLPAKASVAYERRRALWGQMVGPRWRKGGLTQVFSRFLDRWTLDHEMAIADLRARYPAN</sequence>
<dbReference type="Proteomes" id="UP000319143">
    <property type="component" value="Unassembled WGS sequence"/>
</dbReference>
<feature type="transmembrane region" description="Helical" evidence="1">
    <location>
        <begin position="54"/>
        <end position="73"/>
    </location>
</feature>
<name>A0A5C6DKK4_9BACT</name>
<gene>
    <name evidence="2" type="ORF">Poly41_34270</name>
</gene>
<protein>
    <submittedName>
        <fullName evidence="2">ABC-2 family transporter protein</fullName>
    </submittedName>
</protein>
<accession>A0A5C6DKK4</accession>
<feature type="transmembrane region" description="Helical" evidence="1">
    <location>
        <begin position="21"/>
        <end position="42"/>
    </location>
</feature>
<dbReference type="OrthoDB" id="222190at2"/>
<feature type="transmembrane region" description="Helical" evidence="1">
    <location>
        <begin position="360"/>
        <end position="380"/>
    </location>
</feature>